<dbReference type="AlphaFoldDB" id="A0A4R0XLQ5"/>
<name>A0A4R0XLQ5_9MOLU</name>
<sequence>MTKYKPAFLRFSGVRLGFWKSRKIKDKLVLMGVGSDGGEKFSFLQKNFIKNCSQRLNTIRLEMNIQRNY</sequence>
<dbReference type="EMBL" id="PSZO01000007">
    <property type="protein sequence ID" value="TCG11414.1"/>
    <property type="molecule type" value="Genomic_DNA"/>
</dbReference>
<reference evidence="1 2" key="1">
    <citation type="submission" date="2018-02" db="EMBL/GenBank/DDBJ databases">
        <title>Mycoplasma marinum and Mycoplasma todarodis sp. nov., moderately halophilic and psychrotolerant mycoplasmas isolated from cephalopods.</title>
        <authorList>
            <person name="Viver T."/>
        </authorList>
    </citation>
    <scope>NUCLEOTIDE SEQUENCE [LARGE SCALE GENOMIC DNA]</scope>
    <source>
        <strain evidence="1 2">PE</strain>
    </source>
</reference>
<protein>
    <submittedName>
        <fullName evidence="1">Uncharacterized protein</fullName>
    </submittedName>
</protein>
<keyword evidence="2" id="KW-1185">Reference proteome</keyword>
<proteinExistence type="predicted"/>
<evidence type="ECO:0000313" key="2">
    <source>
        <dbReference type="Proteomes" id="UP000294192"/>
    </source>
</evidence>
<accession>A0A4R0XLQ5</accession>
<dbReference type="RefSeq" id="WP_246005072.1">
    <property type="nucleotide sequence ID" value="NZ_PSZO01000007.1"/>
</dbReference>
<gene>
    <name evidence="1" type="ORF">C4B24_01945</name>
</gene>
<organism evidence="1 2">
    <name type="scientific">Mycoplasma marinum</name>
    <dbReference type="NCBI Taxonomy" id="1937190"/>
    <lineage>
        <taxon>Bacteria</taxon>
        <taxon>Bacillati</taxon>
        <taxon>Mycoplasmatota</taxon>
        <taxon>Mollicutes</taxon>
        <taxon>Mycoplasmataceae</taxon>
        <taxon>Mycoplasma</taxon>
    </lineage>
</organism>
<evidence type="ECO:0000313" key="1">
    <source>
        <dbReference type="EMBL" id="TCG11414.1"/>
    </source>
</evidence>
<dbReference type="Proteomes" id="UP000294192">
    <property type="component" value="Unassembled WGS sequence"/>
</dbReference>
<comment type="caution">
    <text evidence="1">The sequence shown here is derived from an EMBL/GenBank/DDBJ whole genome shotgun (WGS) entry which is preliminary data.</text>
</comment>